<dbReference type="AlphaFoldDB" id="A0A8D8NGI7"/>
<proteinExistence type="predicted"/>
<evidence type="ECO:0000313" key="1">
    <source>
        <dbReference type="EMBL" id="CAG6564399.1"/>
    </source>
</evidence>
<protein>
    <submittedName>
        <fullName evidence="1">(northern house mosquito) hypothetical protein</fullName>
    </submittedName>
</protein>
<sequence>MSTTELSNWRRVLAGIFFRVLPYTLRSEYFLRDRTPPQLWLMEVFSAMLVLMTSSESSSTMTLESAAAGRCLALSVMDLSRTSRKELLNEWFCLGDLDLARPSFGYSMVGLDFLLVVRPALVLVVTEVAFGVLHCSPLTRASLKDSVDEDAWSVGLNGSRFLRVGFGAAAGVSPTMFLPRDGFLGDVSSCSAEYVSLQNSFFLPGCRRPLALGFSGESTNMLTVVLGLRSDPHDSPVMALISSVSWL</sequence>
<name>A0A8D8NGI7_CULPI</name>
<dbReference type="EMBL" id="HBUE01272033">
    <property type="protein sequence ID" value="CAG6564399.1"/>
    <property type="molecule type" value="Transcribed_RNA"/>
</dbReference>
<organism evidence="1">
    <name type="scientific">Culex pipiens</name>
    <name type="common">House mosquito</name>
    <dbReference type="NCBI Taxonomy" id="7175"/>
    <lineage>
        <taxon>Eukaryota</taxon>
        <taxon>Metazoa</taxon>
        <taxon>Ecdysozoa</taxon>
        <taxon>Arthropoda</taxon>
        <taxon>Hexapoda</taxon>
        <taxon>Insecta</taxon>
        <taxon>Pterygota</taxon>
        <taxon>Neoptera</taxon>
        <taxon>Endopterygota</taxon>
        <taxon>Diptera</taxon>
        <taxon>Nematocera</taxon>
        <taxon>Culicoidea</taxon>
        <taxon>Culicidae</taxon>
        <taxon>Culicinae</taxon>
        <taxon>Culicini</taxon>
        <taxon>Culex</taxon>
        <taxon>Culex</taxon>
    </lineage>
</organism>
<reference evidence="1" key="1">
    <citation type="submission" date="2021-05" db="EMBL/GenBank/DDBJ databases">
        <authorList>
            <person name="Alioto T."/>
            <person name="Alioto T."/>
            <person name="Gomez Garrido J."/>
        </authorList>
    </citation>
    <scope>NUCLEOTIDE SEQUENCE</scope>
</reference>
<accession>A0A8D8NGI7</accession>
<dbReference type="EMBL" id="HBUE01166714">
    <property type="protein sequence ID" value="CAG6512932.1"/>
    <property type="molecule type" value="Transcribed_RNA"/>
</dbReference>